<reference evidence="2" key="1">
    <citation type="journal article" date="2023" name="Front. Mar. Sci.">
        <title>A new Merluccius polli reference genome to investigate the effects of global change in West African waters.</title>
        <authorList>
            <person name="Mateo J.L."/>
            <person name="Blanco-Fernandez C."/>
            <person name="Garcia-Vazquez E."/>
            <person name="Machado-Schiaffino G."/>
        </authorList>
    </citation>
    <scope>NUCLEOTIDE SEQUENCE</scope>
    <source>
        <strain evidence="2">C29</strain>
        <tissue evidence="2">Fin</tissue>
    </source>
</reference>
<dbReference type="PANTHER" id="PTHR47331:SF6">
    <property type="entry name" value="DOUBLECORTIN DOMAIN-CONTAINING PROTEIN"/>
    <property type="match status" value="1"/>
</dbReference>
<protein>
    <recommendedName>
        <fullName evidence="1">DUF5641 domain-containing protein</fullName>
    </recommendedName>
</protein>
<dbReference type="GO" id="GO:0003676">
    <property type="term" value="F:nucleic acid binding"/>
    <property type="evidence" value="ECO:0007669"/>
    <property type="project" value="InterPro"/>
</dbReference>
<sequence length="564" mass="63988">MEKEIQQDEKNNWVAPLPFKSPRPLLPSNREQALSRLSSLRCTLSRNAEMKQQFSSFMGELLENKHAEIAPPIDDAQEHWYLPFFGVYHPQKPEQIRVVFDSSAQQHGLSLNSVLLTGPDLNNTLLGVLLRFRKDFIAVTADIQKMFYGFLVSREHRDYLRFLWHKDNDLSKEIQEYRMRVHVFGNSPSPAVATYGLRRAAQRGEARYGTDTKQFVLRHFYVDDGLVSMPTDSAAIDLLKRTCASLAESNLKLHKIASNSVAVMRAFEPEELASRGGAVQSKRWAILFTCMCTRGVHIEVIDSMDTASCINTLRRFFAVRGPAKQLRSDRGTNFIAASAELGMRPPDEKQNSILNVLHSKDCTWEFNPLHASHMGGVWERMIGVSHRILDSMLLQNNYTYLTHEVLCTLMAEVSAIINARPLVPISSDPSSPVLLSPAMLLTQKPGLLAPPGDFTGKDLLKGQWRQVQALANDFWSRWRNEYLSTLHPRHKWHSTHRNLQPGDIVLLKHTQAPRNEWPMALVTLTFPSANGKVRKVEVKTSSQGTSKTYLWPISDVVLLLEKTE</sequence>
<organism evidence="2 3">
    <name type="scientific">Merluccius polli</name>
    <name type="common">Benguela hake</name>
    <name type="synonym">Merluccius cadenati</name>
    <dbReference type="NCBI Taxonomy" id="89951"/>
    <lineage>
        <taxon>Eukaryota</taxon>
        <taxon>Metazoa</taxon>
        <taxon>Chordata</taxon>
        <taxon>Craniata</taxon>
        <taxon>Vertebrata</taxon>
        <taxon>Euteleostomi</taxon>
        <taxon>Actinopterygii</taxon>
        <taxon>Neopterygii</taxon>
        <taxon>Teleostei</taxon>
        <taxon>Neoteleostei</taxon>
        <taxon>Acanthomorphata</taxon>
        <taxon>Zeiogadaria</taxon>
        <taxon>Gadariae</taxon>
        <taxon>Gadiformes</taxon>
        <taxon>Gadoidei</taxon>
        <taxon>Merlucciidae</taxon>
        <taxon>Merluccius</taxon>
    </lineage>
</organism>
<evidence type="ECO:0000313" key="2">
    <source>
        <dbReference type="EMBL" id="KAK0152168.1"/>
    </source>
</evidence>
<dbReference type="InterPro" id="IPR012337">
    <property type="entry name" value="RNaseH-like_sf"/>
</dbReference>
<dbReference type="InterPro" id="IPR043502">
    <property type="entry name" value="DNA/RNA_pol_sf"/>
</dbReference>
<dbReference type="InterPro" id="IPR036397">
    <property type="entry name" value="RNaseH_sf"/>
</dbReference>
<dbReference type="AlphaFoldDB" id="A0AA47N4C1"/>
<dbReference type="InterPro" id="IPR040676">
    <property type="entry name" value="DUF5641"/>
</dbReference>
<name>A0AA47N4C1_MERPO</name>
<dbReference type="Proteomes" id="UP001174136">
    <property type="component" value="Unassembled WGS sequence"/>
</dbReference>
<proteinExistence type="predicted"/>
<feature type="domain" description="DUF5641" evidence="1">
    <location>
        <begin position="463"/>
        <end position="544"/>
    </location>
</feature>
<evidence type="ECO:0000259" key="1">
    <source>
        <dbReference type="Pfam" id="PF18701"/>
    </source>
</evidence>
<comment type="caution">
    <text evidence="2">The sequence shown here is derived from an EMBL/GenBank/DDBJ whole genome shotgun (WGS) entry which is preliminary data.</text>
</comment>
<dbReference type="Pfam" id="PF18701">
    <property type="entry name" value="DUF5641"/>
    <property type="match status" value="1"/>
</dbReference>
<dbReference type="CDD" id="cd01644">
    <property type="entry name" value="RT_pepA17"/>
    <property type="match status" value="1"/>
</dbReference>
<accession>A0AA47N4C1</accession>
<keyword evidence="3" id="KW-1185">Reference proteome</keyword>
<dbReference type="PANTHER" id="PTHR47331">
    <property type="entry name" value="PHD-TYPE DOMAIN-CONTAINING PROTEIN"/>
    <property type="match status" value="1"/>
</dbReference>
<dbReference type="EMBL" id="JAOPHQ010001137">
    <property type="protein sequence ID" value="KAK0152168.1"/>
    <property type="molecule type" value="Genomic_DNA"/>
</dbReference>
<evidence type="ECO:0000313" key="3">
    <source>
        <dbReference type="Proteomes" id="UP001174136"/>
    </source>
</evidence>
<dbReference type="Gene3D" id="3.30.420.10">
    <property type="entry name" value="Ribonuclease H-like superfamily/Ribonuclease H"/>
    <property type="match status" value="1"/>
</dbReference>
<dbReference type="SUPFAM" id="SSF56672">
    <property type="entry name" value="DNA/RNA polymerases"/>
    <property type="match status" value="1"/>
</dbReference>
<gene>
    <name evidence="2" type="ORF">N1851_006442</name>
</gene>
<dbReference type="GO" id="GO:0006259">
    <property type="term" value="P:DNA metabolic process"/>
    <property type="evidence" value="ECO:0007669"/>
    <property type="project" value="UniProtKB-ARBA"/>
</dbReference>
<dbReference type="SUPFAM" id="SSF53098">
    <property type="entry name" value="Ribonuclease H-like"/>
    <property type="match status" value="1"/>
</dbReference>